<dbReference type="SUPFAM" id="SSF50129">
    <property type="entry name" value="GroES-like"/>
    <property type="match status" value="1"/>
</dbReference>
<keyword evidence="5" id="KW-0560">Oxidoreductase</keyword>
<dbReference type="PANTHER" id="PTHR43161">
    <property type="entry name" value="SORBITOL DEHYDROGENASE"/>
    <property type="match status" value="1"/>
</dbReference>
<dbReference type="RefSeq" id="WP_090879314.1">
    <property type="nucleotide sequence ID" value="NZ_FMXQ01000009.1"/>
</dbReference>
<dbReference type="Gene3D" id="3.90.180.10">
    <property type="entry name" value="Medium-chain alcohol dehydrogenases, catalytic domain"/>
    <property type="match status" value="1"/>
</dbReference>
<accession>A0A1G6E1Q7</accession>
<dbReference type="OrthoDB" id="9809185at2"/>
<dbReference type="Pfam" id="PF00107">
    <property type="entry name" value="ADH_zinc_N"/>
    <property type="match status" value="1"/>
</dbReference>
<protein>
    <submittedName>
        <fullName evidence="8">L-idonate 5-dehydrogenase</fullName>
    </submittedName>
</protein>
<dbReference type="SMART" id="SM00829">
    <property type="entry name" value="PKS_ER"/>
    <property type="match status" value="1"/>
</dbReference>
<evidence type="ECO:0000256" key="4">
    <source>
        <dbReference type="ARBA" id="ARBA00022833"/>
    </source>
</evidence>
<feature type="domain" description="Enoyl reductase (ER)" evidence="7">
    <location>
        <begin position="7"/>
        <end position="341"/>
    </location>
</feature>
<evidence type="ECO:0000256" key="5">
    <source>
        <dbReference type="ARBA" id="ARBA00023002"/>
    </source>
</evidence>
<comment type="cofactor">
    <cofactor evidence="1 6">
        <name>Zn(2+)</name>
        <dbReference type="ChEBI" id="CHEBI:29105"/>
    </cofactor>
</comment>
<dbReference type="SUPFAM" id="SSF51735">
    <property type="entry name" value="NAD(P)-binding Rossmann-fold domains"/>
    <property type="match status" value="1"/>
</dbReference>
<dbReference type="CDD" id="cd08232">
    <property type="entry name" value="idonate-5-DH"/>
    <property type="match status" value="1"/>
</dbReference>
<evidence type="ECO:0000256" key="6">
    <source>
        <dbReference type="RuleBase" id="RU361277"/>
    </source>
</evidence>
<proteinExistence type="inferred from homology"/>
<evidence type="ECO:0000313" key="9">
    <source>
        <dbReference type="Proteomes" id="UP000199071"/>
    </source>
</evidence>
<dbReference type="EMBL" id="FMXQ01000009">
    <property type="protein sequence ID" value="SDB51311.1"/>
    <property type="molecule type" value="Genomic_DNA"/>
</dbReference>
<keyword evidence="3 6" id="KW-0479">Metal-binding</keyword>
<dbReference type="Pfam" id="PF08240">
    <property type="entry name" value="ADH_N"/>
    <property type="match status" value="1"/>
</dbReference>
<gene>
    <name evidence="8" type="ORF">SAMN02982931_04053</name>
</gene>
<evidence type="ECO:0000256" key="1">
    <source>
        <dbReference type="ARBA" id="ARBA00001947"/>
    </source>
</evidence>
<evidence type="ECO:0000256" key="3">
    <source>
        <dbReference type="ARBA" id="ARBA00022723"/>
    </source>
</evidence>
<dbReference type="PANTHER" id="PTHR43161:SF9">
    <property type="entry name" value="SORBITOL DEHYDROGENASE"/>
    <property type="match status" value="1"/>
</dbReference>
<dbReference type="Gene3D" id="3.40.50.720">
    <property type="entry name" value="NAD(P)-binding Rossmann-like Domain"/>
    <property type="match status" value="1"/>
</dbReference>
<sequence length="343" mass="35412">MKAIVIHAPGDLRVDQVAAPTPGPGEVQVQIGAGGICGSDLHYYHNGGFGDVRLKEPMILGHEIAGTVIDVGPGVSSVRPGDKVAVNPSLACGTCAYCQAGLQNHCTDMHFYGSAMRFPHVQGAFRELLVCKEAQAVAVPSHVSLDEAAFAEPFAVALHAVSRAAPLVGKTVLVTGSGPIGVLIVAAARLAGAGTIVVSDILDEPLAFATAMGADTVVNTGKQPDGLAGYESGKGTFDAVFEASGSGAAVIQALRVLRPRGALVCVGQGGQANLAMSAVVTREIELRGAFRFHTEFRTAVDFIAAGRVDLRKLLSAAMPADDAKAAFDLASDKSRSMKVQLRF</sequence>
<evidence type="ECO:0000313" key="8">
    <source>
        <dbReference type="EMBL" id="SDB51311.1"/>
    </source>
</evidence>
<keyword evidence="9" id="KW-1185">Reference proteome</keyword>
<keyword evidence="4 6" id="KW-0862">Zinc</keyword>
<reference evidence="8 9" key="1">
    <citation type="submission" date="2016-10" db="EMBL/GenBank/DDBJ databases">
        <authorList>
            <person name="de Groot N.N."/>
        </authorList>
    </citation>
    <scope>NUCLEOTIDE SEQUENCE [LARGE SCALE GENOMIC DNA]</scope>
    <source>
        <strain evidence="8 9">ATCC 35022</strain>
    </source>
</reference>
<evidence type="ECO:0000259" key="7">
    <source>
        <dbReference type="SMART" id="SM00829"/>
    </source>
</evidence>
<name>A0A1G6E1Q7_9HYPH</name>
<dbReference type="InterPro" id="IPR013149">
    <property type="entry name" value="ADH-like_C"/>
</dbReference>
<dbReference type="InterPro" id="IPR013154">
    <property type="entry name" value="ADH-like_N"/>
</dbReference>
<dbReference type="STRING" id="665467.SAMN02982931_04053"/>
<organism evidence="8 9">
    <name type="scientific">Bauldia litoralis</name>
    <dbReference type="NCBI Taxonomy" id="665467"/>
    <lineage>
        <taxon>Bacteria</taxon>
        <taxon>Pseudomonadati</taxon>
        <taxon>Pseudomonadota</taxon>
        <taxon>Alphaproteobacteria</taxon>
        <taxon>Hyphomicrobiales</taxon>
        <taxon>Kaistiaceae</taxon>
        <taxon>Bauldia</taxon>
    </lineage>
</organism>
<dbReference type="AlphaFoldDB" id="A0A1G6E1Q7"/>
<comment type="similarity">
    <text evidence="2 6">Belongs to the zinc-containing alcohol dehydrogenase family.</text>
</comment>
<dbReference type="GO" id="GO:0016616">
    <property type="term" value="F:oxidoreductase activity, acting on the CH-OH group of donors, NAD or NADP as acceptor"/>
    <property type="evidence" value="ECO:0007669"/>
    <property type="project" value="UniProtKB-ARBA"/>
</dbReference>
<dbReference type="InterPro" id="IPR036291">
    <property type="entry name" value="NAD(P)-bd_dom_sf"/>
</dbReference>
<dbReference type="Proteomes" id="UP000199071">
    <property type="component" value="Unassembled WGS sequence"/>
</dbReference>
<dbReference type="PROSITE" id="PS00059">
    <property type="entry name" value="ADH_ZINC"/>
    <property type="match status" value="1"/>
</dbReference>
<dbReference type="InterPro" id="IPR002328">
    <property type="entry name" value="ADH_Zn_CS"/>
</dbReference>
<dbReference type="InterPro" id="IPR011032">
    <property type="entry name" value="GroES-like_sf"/>
</dbReference>
<dbReference type="GO" id="GO:0008270">
    <property type="term" value="F:zinc ion binding"/>
    <property type="evidence" value="ECO:0007669"/>
    <property type="project" value="InterPro"/>
</dbReference>
<dbReference type="InterPro" id="IPR020843">
    <property type="entry name" value="ER"/>
</dbReference>
<evidence type="ECO:0000256" key="2">
    <source>
        <dbReference type="ARBA" id="ARBA00008072"/>
    </source>
</evidence>